<dbReference type="AlphaFoldDB" id="R7ZUH1"/>
<accession>R7ZUH1</accession>
<dbReference type="EMBL" id="AQHR01000049">
    <property type="protein sequence ID" value="EON77727.1"/>
    <property type="molecule type" value="Genomic_DNA"/>
</dbReference>
<gene>
    <name evidence="1" type="ORF">ADIS_1646</name>
</gene>
<reference evidence="1 2" key="1">
    <citation type="submission" date="2013-02" db="EMBL/GenBank/DDBJ databases">
        <title>A novel strain isolated from Lonar lake, Maharashtra, India.</title>
        <authorList>
            <person name="Singh A."/>
        </authorList>
    </citation>
    <scope>NUCLEOTIDE SEQUENCE [LARGE SCALE GENOMIC DNA]</scope>
    <source>
        <strain evidence="1 2">AK24</strain>
    </source>
</reference>
<name>R7ZUH1_9BACT</name>
<sequence>MALNINNPWALGLRFLVVLNSPQRAVHPNGVQIYNFFQESKQLRDKKLGGYWFGRGRGNGLSGRGSFLIKSFYQKNAFVRQFTFGKIAFP</sequence>
<dbReference type="STRING" id="1232681.ADIS_1646"/>
<keyword evidence="2" id="KW-1185">Reference proteome</keyword>
<protein>
    <submittedName>
        <fullName evidence="1">Uncharacterized protein</fullName>
    </submittedName>
</protein>
<evidence type="ECO:0000313" key="2">
    <source>
        <dbReference type="Proteomes" id="UP000013909"/>
    </source>
</evidence>
<dbReference type="Proteomes" id="UP000013909">
    <property type="component" value="Unassembled WGS sequence"/>
</dbReference>
<evidence type="ECO:0000313" key="1">
    <source>
        <dbReference type="EMBL" id="EON77727.1"/>
    </source>
</evidence>
<comment type="caution">
    <text evidence="1">The sequence shown here is derived from an EMBL/GenBank/DDBJ whole genome shotgun (WGS) entry which is preliminary data.</text>
</comment>
<organism evidence="1 2">
    <name type="scientific">Lunatimonas lonarensis</name>
    <dbReference type="NCBI Taxonomy" id="1232681"/>
    <lineage>
        <taxon>Bacteria</taxon>
        <taxon>Pseudomonadati</taxon>
        <taxon>Bacteroidota</taxon>
        <taxon>Cytophagia</taxon>
        <taxon>Cytophagales</taxon>
        <taxon>Cyclobacteriaceae</taxon>
    </lineage>
</organism>
<proteinExistence type="predicted"/>